<comment type="caution">
    <text evidence="2">The sequence shown here is derived from an EMBL/GenBank/DDBJ whole genome shotgun (WGS) entry which is preliminary data.</text>
</comment>
<protein>
    <submittedName>
        <fullName evidence="2">Uncharacterized protein</fullName>
    </submittedName>
</protein>
<evidence type="ECO:0000256" key="1">
    <source>
        <dbReference type="SAM" id="MobiDB-lite"/>
    </source>
</evidence>
<reference evidence="2 3" key="1">
    <citation type="submission" date="2023-05" db="EMBL/GenBank/DDBJ databases">
        <title>B98-5 Cell Line De Novo Hybrid Assembly: An Optical Mapping Approach.</title>
        <authorList>
            <person name="Kananen K."/>
            <person name="Auerbach J.A."/>
            <person name="Kautto E."/>
            <person name="Blachly J.S."/>
        </authorList>
    </citation>
    <scope>NUCLEOTIDE SEQUENCE [LARGE SCALE GENOMIC DNA]</scope>
    <source>
        <strain evidence="2">B95-8</strain>
        <tissue evidence="2">Cell line</tissue>
    </source>
</reference>
<accession>A0ABQ9W1B5</accession>
<evidence type="ECO:0000313" key="3">
    <source>
        <dbReference type="Proteomes" id="UP001266305"/>
    </source>
</evidence>
<keyword evidence="3" id="KW-1185">Reference proteome</keyword>
<name>A0ABQ9W1B5_SAGOE</name>
<feature type="compositionally biased region" description="Basic and acidic residues" evidence="1">
    <location>
        <begin position="15"/>
        <end position="24"/>
    </location>
</feature>
<dbReference type="EMBL" id="JASSZA010000003">
    <property type="protein sequence ID" value="KAK2115423.1"/>
    <property type="molecule type" value="Genomic_DNA"/>
</dbReference>
<dbReference type="Proteomes" id="UP001266305">
    <property type="component" value="Unassembled WGS sequence"/>
</dbReference>
<feature type="region of interest" description="Disordered" evidence="1">
    <location>
        <begin position="1"/>
        <end position="72"/>
    </location>
</feature>
<sequence length="93" mass="9890">PDTCVWGPRQSLRTTLREEAEKPTEGSYCEDLGQGGHIKSKLCRDTSAQGGGADSPRPITLGDQAGTPGCLMPIPGQESLHIWKLSLVSLSVD</sequence>
<evidence type="ECO:0000313" key="2">
    <source>
        <dbReference type="EMBL" id="KAK2115423.1"/>
    </source>
</evidence>
<organism evidence="2 3">
    <name type="scientific">Saguinus oedipus</name>
    <name type="common">Cotton-top tamarin</name>
    <name type="synonym">Oedipomidas oedipus</name>
    <dbReference type="NCBI Taxonomy" id="9490"/>
    <lineage>
        <taxon>Eukaryota</taxon>
        <taxon>Metazoa</taxon>
        <taxon>Chordata</taxon>
        <taxon>Craniata</taxon>
        <taxon>Vertebrata</taxon>
        <taxon>Euteleostomi</taxon>
        <taxon>Mammalia</taxon>
        <taxon>Eutheria</taxon>
        <taxon>Euarchontoglires</taxon>
        <taxon>Primates</taxon>
        <taxon>Haplorrhini</taxon>
        <taxon>Platyrrhini</taxon>
        <taxon>Cebidae</taxon>
        <taxon>Callitrichinae</taxon>
        <taxon>Saguinus</taxon>
    </lineage>
</organism>
<proteinExistence type="predicted"/>
<feature type="non-terminal residue" evidence="2">
    <location>
        <position position="1"/>
    </location>
</feature>
<gene>
    <name evidence="2" type="ORF">P7K49_006049</name>
</gene>